<gene>
    <name evidence="3" type="ORF">ENN51_05180</name>
</gene>
<dbReference type="InterPro" id="IPR050245">
    <property type="entry name" value="PrsA_foldase"/>
</dbReference>
<dbReference type="Gene3D" id="1.10.8.1040">
    <property type="match status" value="1"/>
</dbReference>
<dbReference type="InterPro" id="IPR046357">
    <property type="entry name" value="PPIase_dom_sf"/>
</dbReference>
<organism evidence="3">
    <name type="scientific">candidate division WOR-3 bacterium</name>
    <dbReference type="NCBI Taxonomy" id="2052148"/>
    <lineage>
        <taxon>Bacteria</taxon>
        <taxon>Bacteria division WOR-3</taxon>
    </lineage>
</organism>
<reference evidence="3" key="1">
    <citation type="journal article" date="2020" name="mSystems">
        <title>Genome- and Community-Level Interaction Insights into Carbon Utilization and Element Cycling Functions of Hydrothermarchaeota in Hydrothermal Sediment.</title>
        <authorList>
            <person name="Zhou Z."/>
            <person name="Liu Y."/>
            <person name="Xu W."/>
            <person name="Pan J."/>
            <person name="Luo Z.H."/>
            <person name="Li M."/>
        </authorList>
    </citation>
    <scope>NUCLEOTIDE SEQUENCE [LARGE SCALE GENOMIC DNA]</scope>
    <source>
        <strain evidence="3">SpSt-1182</strain>
    </source>
</reference>
<name>A0A7V0T5P9_UNCW3</name>
<dbReference type="PANTHER" id="PTHR47245">
    <property type="entry name" value="PEPTIDYLPROLYL ISOMERASE"/>
    <property type="match status" value="1"/>
</dbReference>
<dbReference type="PROSITE" id="PS50198">
    <property type="entry name" value="PPIC_PPIASE_2"/>
    <property type="match status" value="1"/>
</dbReference>
<sequence length="443" mass="50278">MSLSLFRFWPALLSAVLLLAVCRSDPARRAVARVNGRALTVSELAATLPDRVDPMRNDSTVKRRYLEELIIKELVAQEAERRGLEEVTSHHEELGLKAFLIQELYRRVTAAGREVTPEGLDSAYGGLATELRLRLIEVAEESVARRVTAELAQGVPFESLAVRRSVLPNAASGGDLGWLPGVWLETPVRVLVEELEPGEHTPAVPVRDRWQFVKLEGRREADPPLPPLEQIRGELLVRLRQFRQQLLAREYQSQVRRRLEFVPEGIAVIIKPADSITPAEKEVPVAIRDGEKYVKVARLMHVLRRFPPALDSAMRCYAVERELEEDLMYEEALALGLDRLPSVRDSVARYRRRLLNQALYQRAVVESVKVSEAEIRDRFEANRDEFPGADFATAATQVEAGLLNERRDTAWRELVERLRSEAKITIDERVLRDIGQNPDGSWQ</sequence>
<feature type="domain" description="PpiC" evidence="2">
    <location>
        <begin position="128"/>
        <end position="217"/>
    </location>
</feature>
<proteinExistence type="predicted"/>
<dbReference type="InterPro" id="IPR027304">
    <property type="entry name" value="Trigger_fact/SurA_dom_sf"/>
</dbReference>
<comment type="caution">
    <text evidence="3">The sequence shown here is derived from an EMBL/GenBank/DDBJ whole genome shotgun (WGS) entry which is preliminary data.</text>
</comment>
<dbReference type="InterPro" id="IPR000297">
    <property type="entry name" value="PPIase_PpiC"/>
</dbReference>
<keyword evidence="1 3" id="KW-0413">Isomerase</keyword>
<accession>A0A7V0T5P9</accession>
<dbReference type="SUPFAM" id="SSF54534">
    <property type="entry name" value="FKBP-like"/>
    <property type="match status" value="1"/>
</dbReference>
<dbReference type="Gene3D" id="3.10.50.40">
    <property type="match status" value="1"/>
</dbReference>
<dbReference type="Gene3D" id="6.10.140.970">
    <property type="match status" value="1"/>
</dbReference>
<evidence type="ECO:0000313" key="3">
    <source>
        <dbReference type="EMBL" id="HDQ99662.1"/>
    </source>
</evidence>
<evidence type="ECO:0000256" key="1">
    <source>
        <dbReference type="PROSITE-ProRule" id="PRU00278"/>
    </source>
</evidence>
<protein>
    <submittedName>
        <fullName evidence="3">Peptidylprolyl isomerase</fullName>
    </submittedName>
</protein>
<dbReference type="PANTHER" id="PTHR47245:SF2">
    <property type="entry name" value="PEPTIDYL-PROLYL CIS-TRANS ISOMERASE HP_0175-RELATED"/>
    <property type="match status" value="1"/>
</dbReference>
<dbReference type="SUPFAM" id="SSF109998">
    <property type="entry name" value="Triger factor/SurA peptide-binding domain-like"/>
    <property type="match status" value="2"/>
</dbReference>
<dbReference type="AlphaFoldDB" id="A0A7V0T5P9"/>
<dbReference type="EMBL" id="DSBX01000199">
    <property type="protein sequence ID" value="HDQ99662.1"/>
    <property type="molecule type" value="Genomic_DNA"/>
</dbReference>
<dbReference type="Proteomes" id="UP000885672">
    <property type="component" value="Unassembled WGS sequence"/>
</dbReference>
<evidence type="ECO:0000259" key="2">
    <source>
        <dbReference type="PROSITE" id="PS50198"/>
    </source>
</evidence>
<dbReference type="GO" id="GO:0003755">
    <property type="term" value="F:peptidyl-prolyl cis-trans isomerase activity"/>
    <property type="evidence" value="ECO:0007669"/>
    <property type="project" value="UniProtKB-KW"/>
</dbReference>
<keyword evidence="1" id="KW-0697">Rotamase</keyword>